<reference evidence="1 2" key="1">
    <citation type="submission" date="2019-07" db="EMBL/GenBank/DDBJ databases">
        <title>New species of Amycolatopsis and Streptomyces.</title>
        <authorList>
            <person name="Duangmal K."/>
            <person name="Teo W.F.A."/>
            <person name="Lipun K."/>
        </authorList>
    </citation>
    <scope>NUCLEOTIDE SEQUENCE [LARGE SCALE GENOMIC DNA]</scope>
    <source>
        <strain evidence="1 2">JCM 30562</strain>
    </source>
</reference>
<keyword evidence="2" id="KW-1185">Reference proteome</keyword>
<dbReference type="OrthoDB" id="4200825at2"/>
<proteinExistence type="predicted"/>
<name>A0A558A135_9PSEU</name>
<dbReference type="Proteomes" id="UP000318578">
    <property type="component" value="Unassembled WGS sequence"/>
</dbReference>
<evidence type="ECO:0000313" key="2">
    <source>
        <dbReference type="Proteomes" id="UP000318578"/>
    </source>
</evidence>
<accession>A0A558A135</accession>
<gene>
    <name evidence="1" type="ORF">FNH06_29570</name>
</gene>
<dbReference type="AlphaFoldDB" id="A0A558A135"/>
<organism evidence="1 2">
    <name type="scientific">Amycolatopsis acidiphila</name>
    <dbReference type="NCBI Taxonomy" id="715473"/>
    <lineage>
        <taxon>Bacteria</taxon>
        <taxon>Bacillati</taxon>
        <taxon>Actinomycetota</taxon>
        <taxon>Actinomycetes</taxon>
        <taxon>Pseudonocardiales</taxon>
        <taxon>Pseudonocardiaceae</taxon>
        <taxon>Amycolatopsis</taxon>
    </lineage>
</organism>
<dbReference type="EMBL" id="VJZA01000069">
    <property type="protein sequence ID" value="TVT17973.1"/>
    <property type="molecule type" value="Genomic_DNA"/>
</dbReference>
<sequence length="276" mass="31486">MSNPDVTLVLLGEPCPHLGFEELEPSISPHTEKLLRRLAVTVVTQGDEQHEQLQEELASTGFDEAILSDTGGGKWKVARNNYSYRSSEKVSTYTHSIELEEREELVLEKVLFEGLTLVPERWQPIEMASGLYMMEILAQVDPETHKKLENVLQDRRFVGDREHRYFDVTLVGVKSAPAKMRFGRCLWEPGSEGVRHCLVFVPYEDDESNDQPAYEPAMTRLQEQSVIASIKLDTLITELQKAGVIGDAAVDRINNIPDPLPRREFERTRNIMEFFV</sequence>
<protein>
    <submittedName>
        <fullName evidence="1">Uncharacterized protein</fullName>
    </submittedName>
</protein>
<comment type="caution">
    <text evidence="1">The sequence shown here is derived from an EMBL/GenBank/DDBJ whole genome shotgun (WGS) entry which is preliminary data.</text>
</comment>
<evidence type="ECO:0000313" key="1">
    <source>
        <dbReference type="EMBL" id="TVT17973.1"/>
    </source>
</evidence>
<dbReference type="RefSeq" id="WP_144643223.1">
    <property type="nucleotide sequence ID" value="NZ_BNAX01000006.1"/>
</dbReference>